<keyword evidence="2" id="KW-0722">Serine protease inhibitor</keyword>
<evidence type="ECO:0000256" key="1">
    <source>
        <dbReference type="ARBA" id="ARBA00022690"/>
    </source>
</evidence>
<dbReference type="PANTHER" id="PTHR23259">
    <property type="entry name" value="RIDDLE"/>
    <property type="match status" value="1"/>
</dbReference>
<evidence type="ECO:0000313" key="6">
    <source>
        <dbReference type="WBParaSite" id="SPAL_0001537600.1"/>
    </source>
</evidence>
<dbReference type="InterPro" id="IPR000742">
    <property type="entry name" value="EGF"/>
</dbReference>
<evidence type="ECO:0000313" key="5">
    <source>
        <dbReference type="Proteomes" id="UP000046392"/>
    </source>
</evidence>
<proteinExistence type="predicted"/>
<feature type="domain" description="EGF-like" evidence="4">
    <location>
        <begin position="12"/>
        <end position="53"/>
    </location>
</feature>
<evidence type="ECO:0000256" key="3">
    <source>
        <dbReference type="ARBA" id="ARBA00023157"/>
    </source>
</evidence>
<evidence type="ECO:0000256" key="2">
    <source>
        <dbReference type="ARBA" id="ARBA00022900"/>
    </source>
</evidence>
<dbReference type="Proteomes" id="UP000046392">
    <property type="component" value="Unplaced"/>
</dbReference>
<dbReference type="SMART" id="SM00181">
    <property type="entry name" value="EGF"/>
    <property type="match status" value="3"/>
</dbReference>
<dbReference type="InterPro" id="IPR051368">
    <property type="entry name" value="SerProtInhib-TIL_Domain"/>
</dbReference>
<dbReference type="CDD" id="cd19941">
    <property type="entry name" value="TIL"/>
    <property type="match status" value="4"/>
</dbReference>
<dbReference type="PANTHER" id="PTHR23259:SF70">
    <property type="entry name" value="ACCESSORY GLAND PROTEIN ACP62F-RELATED"/>
    <property type="match status" value="1"/>
</dbReference>
<dbReference type="SUPFAM" id="SSF57567">
    <property type="entry name" value="Serine protease inhibitors"/>
    <property type="match status" value="4"/>
</dbReference>
<dbReference type="Pfam" id="PF01826">
    <property type="entry name" value="TIL"/>
    <property type="match status" value="4"/>
</dbReference>
<keyword evidence="3" id="KW-1015">Disulfide bond</keyword>
<dbReference type="InterPro" id="IPR036084">
    <property type="entry name" value="Ser_inhib-like_sf"/>
</dbReference>
<dbReference type="WBParaSite" id="SPAL_0001537600.1">
    <property type="protein sequence ID" value="SPAL_0001537600.1"/>
    <property type="gene ID" value="SPAL_0001537600"/>
</dbReference>
<name>A0A0N5CBW5_STREA</name>
<accession>A0A0N5CBW5</accession>
<sequence>MELKKCPACTDTCSFSKSDSFLKCYSEKDCETNSGYICVCKKNYYLNDKKECVQLDQCYNKAKTTKKPTTTTGKCPPNENWANCRSACEPNCLDNIKKPKPCPRICKPAGCQCIEGFVRDDSTNRCVKREQCPKTTTPFPITTRKCSKNEVWNHCGSVCEPKCSDDPKKIKPCPLICQVGGDCACKKDYVRDEITGECVKRNKCTRTSTPLLTNTPTCPENEYFTRCGATCPSTCSNYYKEPQKCIKDCFVGCECDEGFVRNEETNECVTPIQCPRNVTHDCPENEHFDECGTACPITCNNYFDPPKICTMQCVVGCQCDKAFVRNEDTGKCVPGVECPRSTTSTLKLHHVVQKTWFTRIANLLPNQDVEHLQA</sequence>
<feature type="domain" description="EGF-like" evidence="4">
    <location>
        <begin position="162"/>
        <end position="199"/>
    </location>
</feature>
<dbReference type="Gene3D" id="2.10.25.10">
    <property type="entry name" value="Laminin"/>
    <property type="match status" value="5"/>
</dbReference>
<keyword evidence="1" id="KW-0646">Protease inhibitor</keyword>
<dbReference type="GO" id="GO:0004867">
    <property type="term" value="F:serine-type endopeptidase inhibitor activity"/>
    <property type="evidence" value="ECO:0007669"/>
    <property type="project" value="UniProtKB-KW"/>
</dbReference>
<protein>
    <submittedName>
        <fullName evidence="6">TIL domain-containing protein</fullName>
    </submittedName>
</protein>
<keyword evidence="5" id="KW-1185">Reference proteome</keyword>
<dbReference type="InterPro" id="IPR002919">
    <property type="entry name" value="TIL_dom"/>
</dbReference>
<reference evidence="6" key="1">
    <citation type="submission" date="2017-02" db="UniProtKB">
        <authorList>
            <consortium name="WormBaseParasite"/>
        </authorList>
    </citation>
    <scope>IDENTIFICATION</scope>
</reference>
<dbReference type="STRING" id="174720.A0A0N5CBW5"/>
<feature type="domain" description="EGF-like" evidence="4">
    <location>
        <begin position="91"/>
        <end position="127"/>
    </location>
</feature>
<organism evidence="5 6">
    <name type="scientific">Strongyloides papillosus</name>
    <name type="common">Intestinal threadworm</name>
    <dbReference type="NCBI Taxonomy" id="174720"/>
    <lineage>
        <taxon>Eukaryota</taxon>
        <taxon>Metazoa</taxon>
        <taxon>Ecdysozoa</taxon>
        <taxon>Nematoda</taxon>
        <taxon>Chromadorea</taxon>
        <taxon>Rhabditida</taxon>
        <taxon>Tylenchina</taxon>
        <taxon>Panagrolaimomorpha</taxon>
        <taxon>Strongyloidoidea</taxon>
        <taxon>Strongyloididae</taxon>
        <taxon>Strongyloides</taxon>
    </lineage>
</organism>
<dbReference type="AlphaFoldDB" id="A0A0N5CBW5"/>
<evidence type="ECO:0000259" key="4">
    <source>
        <dbReference type="SMART" id="SM00181"/>
    </source>
</evidence>